<keyword evidence="11" id="KW-1185">Reference proteome</keyword>
<name>A0A401GK54_9APHY</name>
<sequence>MGYHPGLSCCSWRALQSVWPTGFCYAQLKNLPGTAPQSFWTGNMVPFYQREGWDFQMEVAQNYGPVVNIHGFLWEPTLYVYDPKALHSIIIKDQSNYEESSLFLQSNLLTFGPALISTLGNPHRKQRRLLGVSFSTHHLREMLPIFYEVASRLCSGIASRVDDGPKDIDMLGWMVRTSLETIGWMVRTSLETIGQGGFGYSFDSLTEDQAGEFGNALRHFVPTMFSLGIIRFAIPFVVTRGSASFRRWVLDMIPSKRVQNVKQAVDVIHKKSVEVLRSKTSALQSGDDALLQRVGEGKDLMSILLRANMIATAEHDRLSEDELLAQVSSLSFAATDTTSNTLARILHLLAQHPDVQQRLREEILESRNGGVVLSYDELMKLPYLDAVCRETLRVHPPATFWLASALKDTILPLSQPIRGTDGKMMGKLLVPKNTKIYIGVAGCNMNKALWGEDALEWKPERWLSPLPSAVSDAHMPGVYSNIMSFLGGGRGCIGFKFSVLEMKVILSTLLSHFRFALNGQPIVWNMSAVRYPAVSIESPKAEMPLKVMKYT</sequence>
<dbReference type="PANTHER" id="PTHR24305">
    <property type="entry name" value="CYTOCHROME P450"/>
    <property type="match status" value="1"/>
</dbReference>
<dbReference type="InterPro" id="IPR002401">
    <property type="entry name" value="Cyt_P450_E_grp-I"/>
</dbReference>
<dbReference type="GO" id="GO:0016705">
    <property type="term" value="F:oxidoreductase activity, acting on paired donors, with incorporation or reduction of molecular oxygen"/>
    <property type="evidence" value="ECO:0007669"/>
    <property type="project" value="InterPro"/>
</dbReference>
<dbReference type="GO" id="GO:0004497">
    <property type="term" value="F:monooxygenase activity"/>
    <property type="evidence" value="ECO:0007669"/>
    <property type="project" value="UniProtKB-KW"/>
</dbReference>
<dbReference type="Proteomes" id="UP000287166">
    <property type="component" value="Unassembled WGS sequence"/>
</dbReference>
<keyword evidence="4 9" id="KW-0349">Heme</keyword>
<evidence type="ECO:0000256" key="4">
    <source>
        <dbReference type="ARBA" id="ARBA00022617"/>
    </source>
</evidence>
<dbReference type="OrthoDB" id="1470350at2759"/>
<comment type="caution">
    <text evidence="10">The sequence shown here is derived from an EMBL/GenBank/DDBJ whole genome shotgun (WGS) entry which is preliminary data.</text>
</comment>
<evidence type="ECO:0000256" key="9">
    <source>
        <dbReference type="PIRSR" id="PIRSR602401-1"/>
    </source>
</evidence>
<dbReference type="InterPro" id="IPR050121">
    <property type="entry name" value="Cytochrome_P450_monoxygenase"/>
</dbReference>
<dbReference type="GeneID" id="38779446"/>
<keyword evidence="6" id="KW-0560">Oxidoreductase</keyword>
<dbReference type="RefSeq" id="XP_027613442.1">
    <property type="nucleotide sequence ID" value="XM_027757641.1"/>
</dbReference>
<proteinExistence type="inferred from homology"/>
<keyword evidence="8" id="KW-0503">Monooxygenase</keyword>
<dbReference type="SUPFAM" id="SSF48264">
    <property type="entry name" value="Cytochrome P450"/>
    <property type="match status" value="1"/>
</dbReference>
<evidence type="ECO:0000256" key="7">
    <source>
        <dbReference type="ARBA" id="ARBA00023004"/>
    </source>
</evidence>
<dbReference type="GO" id="GO:0020037">
    <property type="term" value="F:heme binding"/>
    <property type="evidence" value="ECO:0007669"/>
    <property type="project" value="InterPro"/>
</dbReference>
<comment type="cofactor">
    <cofactor evidence="1 9">
        <name>heme</name>
        <dbReference type="ChEBI" id="CHEBI:30413"/>
    </cofactor>
</comment>
<dbReference type="InParanoid" id="A0A401GK54"/>
<gene>
    <name evidence="10" type="ORF">SCP_0409130</name>
</gene>
<protein>
    <submittedName>
        <fullName evidence="10">Docosahexaenoic acid omega-hydroxylase CYP4F3</fullName>
    </submittedName>
</protein>
<evidence type="ECO:0000256" key="3">
    <source>
        <dbReference type="ARBA" id="ARBA00010617"/>
    </source>
</evidence>
<dbReference type="PRINTS" id="PR00463">
    <property type="entry name" value="EP450I"/>
</dbReference>
<comment type="pathway">
    <text evidence="2">Secondary metabolite biosynthesis.</text>
</comment>
<feature type="binding site" description="axial binding residue" evidence="9">
    <location>
        <position position="492"/>
    </location>
    <ligand>
        <name>heme</name>
        <dbReference type="ChEBI" id="CHEBI:30413"/>
    </ligand>
    <ligandPart>
        <name>Fe</name>
        <dbReference type="ChEBI" id="CHEBI:18248"/>
    </ligandPart>
</feature>
<dbReference type="CDD" id="cd11069">
    <property type="entry name" value="CYP_FUM15-like"/>
    <property type="match status" value="1"/>
</dbReference>
<evidence type="ECO:0000256" key="1">
    <source>
        <dbReference type="ARBA" id="ARBA00001971"/>
    </source>
</evidence>
<evidence type="ECO:0000313" key="10">
    <source>
        <dbReference type="EMBL" id="GBE82529.1"/>
    </source>
</evidence>
<dbReference type="Gene3D" id="1.10.630.10">
    <property type="entry name" value="Cytochrome P450"/>
    <property type="match status" value="1"/>
</dbReference>
<dbReference type="Pfam" id="PF00067">
    <property type="entry name" value="p450"/>
    <property type="match status" value="1"/>
</dbReference>
<evidence type="ECO:0000313" key="11">
    <source>
        <dbReference type="Proteomes" id="UP000287166"/>
    </source>
</evidence>
<dbReference type="AlphaFoldDB" id="A0A401GK54"/>
<evidence type="ECO:0000256" key="8">
    <source>
        <dbReference type="ARBA" id="ARBA00023033"/>
    </source>
</evidence>
<evidence type="ECO:0000256" key="2">
    <source>
        <dbReference type="ARBA" id="ARBA00005179"/>
    </source>
</evidence>
<organism evidence="10 11">
    <name type="scientific">Sparassis crispa</name>
    <dbReference type="NCBI Taxonomy" id="139825"/>
    <lineage>
        <taxon>Eukaryota</taxon>
        <taxon>Fungi</taxon>
        <taxon>Dikarya</taxon>
        <taxon>Basidiomycota</taxon>
        <taxon>Agaricomycotina</taxon>
        <taxon>Agaricomycetes</taxon>
        <taxon>Polyporales</taxon>
        <taxon>Sparassidaceae</taxon>
        <taxon>Sparassis</taxon>
    </lineage>
</organism>
<accession>A0A401GK54</accession>
<evidence type="ECO:0000256" key="6">
    <source>
        <dbReference type="ARBA" id="ARBA00023002"/>
    </source>
</evidence>
<reference evidence="10 11" key="1">
    <citation type="journal article" date="2018" name="Sci. Rep.">
        <title>Genome sequence of the cauliflower mushroom Sparassis crispa (Hanabiratake) and its association with beneficial usage.</title>
        <authorList>
            <person name="Kiyama R."/>
            <person name="Furutani Y."/>
            <person name="Kawaguchi K."/>
            <person name="Nakanishi T."/>
        </authorList>
    </citation>
    <scope>NUCLEOTIDE SEQUENCE [LARGE SCALE GENOMIC DNA]</scope>
</reference>
<keyword evidence="7 9" id="KW-0408">Iron</keyword>
<dbReference type="PRINTS" id="PR00385">
    <property type="entry name" value="P450"/>
</dbReference>
<dbReference type="InterPro" id="IPR036396">
    <property type="entry name" value="Cyt_P450_sf"/>
</dbReference>
<dbReference type="STRING" id="139825.A0A401GK54"/>
<evidence type="ECO:0000256" key="5">
    <source>
        <dbReference type="ARBA" id="ARBA00022723"/>
    </source>
</evidence>
<dbReference type="InterPro" id="IPR001128">
    <property type="entry name" value="Cyt_P450"/>
</dbReference>
<dbReference type="EMBL" id="BFAD01000004">
    <property type="protein sequence ID" value="GBE82529.1"/>
    <property type="molecule type" value="Genomic_DNA"/>
</dbReference>
<comment type="similarity">
    <text evidence="3">Belongs to the cytochrome P450 family.</text>
</comment>
<dbReference type="PANTHER" id="PTHR24305:SF166">
    <property type="entry name" value="CYTOCHROME P450 12A4, MITOCHONDRIAL-RELATED"/>
    <property type="match status" value="1"/>
</dbReference>
<dbReference type="GO" id="GO:0005506">
    <property type="term" value="F:iron ion binding"/>
    <property type="evidence" value="ECO:0007669"/>
    <property type="project" value="InterPro"/>
</dbReference>
<keyword evidence="5 9" id="KW-0479">Metal-binding</keyword>